<dbReference type="GeneID" id="18480918"/>
<feature type="transmembrane region" description="Helical" evidence="3">
    <location>
        <begin position="128"/>
        <end position="147"/>
    </location>
</feature>
<dbReference type="OrthoDB" id="6499973at2759"/>
<evidence type="ECO:0000313" key="6">
    <source>
        <dbReference type="Proteomes" id="UP000008984"/>
    </source>
</evidence>
<dbReference type="HOGENOM" id="CLU_001265_1_1_1"/>
<keyword evidence="3" id="KW-1133">Transmembrane helix</keyword>
<dbReference type="VEuPathDB" id="FungiDB:TRIREDRAFT_104816"/>
<comment type="subcellular location">
    <subcellularLocation>
        <location evidence="1">Membrane</location>
        <topology evidence="1">Multi-pass membrane protein</topology>
    </subcellularLocation>
</comment>
<dbReference type="RefSeq" id="XP_006963379.1">
    <property type="nucleotide sequence ID" value="XM_006963317.1"/>
</dbReference>
<accession>G0RDZ5</accession>
<feature type="transmembrane region" description="Helical" evidence="3">
    <location>
        <begin position="426"/>
        <end position="447"/>
    </location>
</feature>
<feature type="domain" description="Major facilitator superfamily (MFS) profile" evidence="4">
    <location>
        <begin position="63"/>
        <end position="488"/>
    </location>
</feature>
<gene>
    <name evidence="5" type="ORF">TRIREDRAFT_104816</name>
</gene>
<dbReference type="InterPro" id="IPR020846">
    <property type="entry name" value="MFS_dom"/>
</dbReference>
<sequence length="488" mass="51132">MTMLSNPEPSSLVAQEPRPLEPPIIDIPPVTSGSQGVPNSPVTSIAASEQTIVAQEDGAGDGAIPDGGLRAWLVVLGGFLDFAIAFGLVNSFAFKEHSMANQIKFQLFILFLGGAVVGPIFDKHGSRALMFSGTAVCLLSFICSSFATRYYQYLLAQGILLGIGSALLFYPATGAISEWFNHKRGLALGIALSGSSVGGIFWPIIINKLFASVPGPWVHRIIALISVPVLLISCFLVRERKLTAPATAIVMVVTDTEANLSGSVTTSATKPEADKDKLEATAAETSKEGSGILEAVCERRFGALCLSLFFIYGGMLVPFYYIPLFAIEHGLGATKANNLLAIGYAGSVVGRVGSGWIADRFGRFNVLFIMGVLTATITFSWGSMTSPAGMTASALLFGLFSGGLVPLGSACVAQTTPDMGRIGLRIGLMMAFASFAALAGGPASGAIKDATAAWLAVYSFSAALTLAGAGLLLAVRFWWRPFGDKAVF</sequence>
<name>G0RDZ5_HYPJQ</name>
<dbReference type="PANTHER" id="PTHR11360">
    <property type="entry name" value="MONOCARBOXYLATE TRANSPORTER"/>
    <property type="match status" value="1"/>
</dbReference>
<keyword evidence="3" id="KW-0472">Membrane</keyword>
<feature type="transmembrane region" description="Helical" evidence="3">
    <location>
        <begin position="185"/>
        <end position="205"/>
    </location>
</feature>
<feature type="transmembrane region" description="Helical" evidence="3">
    <location>
        <begin position="105"/>
        <end position="121"/>
    </location>
</feature>
<feature type="transmembrane region" description="Helical" evidence="3">
    <location>
        <begin position="364"/>
        <end position="382"/>
    </location>
</feature>
<feature type="transmembrane region" description="Helical" evidence="3">
    <location>
        <begin position="71"/>
        <end position="93"/>
    </location>
</feature>
<reference evidence="5 6" key="1">
    <citation type="journal article" date="2008" name="Nat. Biotechnol.">
        <title>Genome sequencing and analysis of the biomass-degrading fungus Trichoderma reesei (syn. Hypocrea jecorina).</title>
        <authorList>
            <person name="Martinez D."/>
            <person name="Berka R.M."/>
            <person name="Henrissat B."/>
            <person name="Saloheimo M."/>
            <person name="Arvas M."/>
            <person name="Baker S.E."/>
            <person name="Chapman J."/>
            <person name="Chertkov O."/>
            <person name="Coutinho P.M."/>
            <person name="Cullen D."/>
            <person name="Danchin E.G."/>
            <person name="Grigoriev I.V."/>
            <person name="Harris P."/>
            <person name="Jackson M."/>
            <person name="Kubicek C.P."/>
            <person name="Han C.S."/>
            <person name="Ho I."/>
            <person name="Larrondo L.F."/>
            <person name="de Leon A.L."/>
            <person name="Magnuson J.K."/>
            <person name="Merino S."/>
            <person name="Misra M."/>
            <person name="Nelson B."/>
            <person name="Putnam N."/>
            <person name="Robbertse B."/>
            <person name="Salamov A.A."/>
            <person name="Schmoll M."/>
            <person name="Terry A."/>
            <person name="Thayer N."/>
            <person name="Westerholm-Parvinen A."/>
            <person name="Schoch C.L."/>
            <person name="Yao J."/>
            <person name="Barabote R."/>
            <person name="Nelson M.A."/>
            <person name="Detter C."/>
            <person name="Bruce D."/>
            <person name="Kuske C.R."/>
            <person name="Xie G."/>
            <person name="Richardson P."/>
            <person name="Rokhsar D.S."/>
            <person name="Lucas S.M."/>
            <person name="Rubin E.M."/>
            <person name="Dunn-Coleman N."/>
            <person name="Ward M."/>
            <person name="Brettin T.S."/>
        </authorList>
    </citation>
    <scope>NUCLEOTIDE SEQUENCE [LARGE SCALE GENOMIC DNA]</scope>
    <source>
        <strain evidence="5 6">QM6a</strain>
    </source>
</reference>
<feature type="transmembrane region" description="Helical" evidence="3">
    <location>
        <begin position="453"/>
        <end position="479"/>
    </location>
</feature>
<evidence type="ECO:0000313" key="5">
    <source>
        <dbReference type="EMBL" id="EGR50836.1"/>
    </source>
</evidence>
<dbReference type="GO" id="GO:0016020">
    <property type="term" value="C:membrane"/>
    <property type="evidence" value="ECO:0007669"/>
    <property type="project" value="UniProtKB-SubCell"/>
</dbReference>
<dbReference type="InterPro" id="IPR011701">
    <property type="entry name" value="MFS"/>
</dbReference>
<dbReference type="eggNOG" id="KOG2504">
    <property type="taxonomic scope" value="Eukaryota"/>
</dbReference>
<dbReference type="Proteomes" id="UP000008984">
    <property type="component" value="Unassembled WGS sequence"/>
</dbReference>
<feature type="transmembrane region" description="Helical" evidence="3">
    <location>
        <begin position="394"/>
        <end position="414"/>
    </location>
</feature>
<keyword evidence="6" id="KW-1185">Reference proteome</keyword>
<evidence type="ECO:0000256" key="3">
    <source>
        <dbReference type="SAM" id="Phobius"/>
    </source>
</evidence>
<dbReference type="Pfam" id="PF07690">
    <property type="entry name" value="MFS_1"/>
    <property type="match status" value="1"/>
</dbReference>
<feature type="transmembrane region" description="Helical" evidence="3">
    <location>
        <begin position="217"/>
        <end position="237"/>
    </location>
</feature>
<feature type="transmembrane region" description="Helical" evidence="3">
    <location>
        <begin position="301"/>
        <end position="327"/>
    </location>
</feature>
<comment type="similarity">
    <text evidence="2">Belongs to the major facilitator superfamily. Monocarboxylate porter (TC 2.A.1.13) family.</text>
</comment>
<evidence type="ECO:0000256" key="1">
    <source>
        <dbReference type="ARBA" id="ARBA00004141"/>
    </source>
</evidence>
<evidence type="ECO:0000259" key="4">
    <source>
        <dbReference type="PROSITE" id="PS50850"/>
    </source>
</evidence>
<proteinExistence type="inferred from homology"/>
<dbReference type="Gene3D" id="1.20.1250.20">
    <property type="entry name" value="MFS general substrate transporter like domains"/>
    <property type="match status" value="2"/>
</dbReference>
<dbReference type="InterPro" id="IPR036259">
    <property type="entry name" value="MFS_trans_sf"/>
</dbReference>
<dbReference type="AlphaFoldDB" id="G0RDZ5"/>
<feature type="transmembrane region" description="Helical" evidence="3">
    <location>
        <begin position="339"/>
        <end position="357"/>
    </location>
</feature>
<protein>
    <submittedName>
        <fullName evidence="5">Predicted protein</fullName>
    </submittedName>
</protein>
<dbReference type="PANTHER" id="PTHR11360:SF177">
    <property type="entry name" value="RIBOFLAVIN TRANSPORTER MCH5"/>
    <property type="match status" value="1"/>
</dbReference>
<feature type="transmembrane region" description="Helical" evidence="3">
    <location>
        <begin position="153"/>
        <end position="173"/>
    </location>
</feature>
<dbReference type="EMBL" id="GL985059">
    <property type="protein sequence ID" value="EGR50836.1"/>
    <property type="molecule type" value="Genomic_DNA"/>
</dbReference>
<dbReference type="PROSITE" id="PS50850">
    <property type="entry name" value="MFS"/>
    <property type="match status" value="1"/>
</dbReference>
<dbReference type="KEGG" id="tre:TRIREDRAFT_104816"/>
<evidence type="ECO:0000256" key="2">
    <source>
        <dbReference type="ARBA" id="ARBA00006727"/>
    </source>
</evidence>
<dbReference type="SUPFAM" id="SSF103473">
    <property type="entry name" value="MFS general substrate transporter"/>
    <property type="match status" value="1"/>
</dbReference>
<keyword evidence="3" id="KW-0812">Transmembrane</keyword>
<dbReference type="GO" id="GO:0022857">
    <property type="term" value="F:transmembrane transporter activity"/>
    <property type="evidence" value="ECO:0007669"/>
    <property type="project" value="InterPro"/>
</dbReference>
<organism evidence="6">
    <name type="scientific">Hypocrea jecorina (strain QM6a)</name>
    <name type="common">Trichoderma reesei</name>
    <dbReference type="NCBI Taxonomy" id="431241"/>
    <lineage>
        <taxon>Eukaryota</taxon>
        <taxon>Fungi</taxon>
        <taxon>Dikarya</taxon>
        <taxon>Ascomycota</taxon>
        <taxon>Pezizomycotina</taxon>
        <taxon>Sordariomycetes</taxon>
        <taxon>Hypocreomycetidae</taxon>
        <taxon>Hypocreales</taxon>
        <taxon>Hypocreaceae</taxon>
        <taxon>Trichoderma</taxon>
    </lineage>
</organism>
<dbReference type="InterPro" id="IPR050327">
    <property type="entry name" value="Proton-linked_MCT"/>
</dbReference>